<feature type="region of interest" description="Disordered" evidence="1">
    <location>
        <begin position="1"/>
        <end position="192"/>
    </location>
</feature>
<feature type="compositionally biased region" description="Acidic residues" evidence="1">
    <location>
        <begin position="86"/>
        <end position="106"/>
    </location>
</feature>
<sequence>MTSPKLPHEREPDSDCDAPEDPPATPPSQLFSGGWGNSYADVLRKSNSSPLHAGTAGSELHHHSSPAPYDNAQEESASDPGGPMDMTDDEDSGFLASDEDSSDSDAETTSAPPMPVGGEHLRETQDMPIDLASEVNESDEEDAGMSVSGEDSPDSDAETTSPKHVPGTQDMPIDLASDSNESDEETKSSTMLADGTTADLMEGVEAQDGGMLETDAREDSLFSEEAPSEPESITKVFAPATDDSEPKELRLRCDVDRCVHILRCGHAVLAIDAADGMLCAKNCIRPKGRHGVEGELGCRLCYRLNNGPAVSWYLQRLDDLLLRRHVAEDESEKMQKYRPSEIVFLVNDGVVFPRAIRAAPHQGVLRNALDEGELDFDVVGAKAIPADTLKNIGDIREAVSVAAEKERARYDIAKRQSRVRRPTVDVKAREALISQIEHFSEQLEHEVAPKKPAGWGAKMTACYIFELVDYGTMLPLSKVDVVMAACIATGFERLQYEVAGVSVARVCELTHCKMGDVEAAMETLRGALYRRAVNPAGHNYRSLKRTLPQLEVLVWIAKEMEPKA</sequence>
<dbReference type="AlphaFoldDB" id="A0A6A6Z672"/>
<reference evidence="2 4" key="1">
    <citation type="journal article" date="2020" name="Stud. Mycol.">
        <title>101 Dothideomycetes genomes: a test case for predicting lifestyles and emergence of pathogens.</title>
        <authorList>
            <person name="Haridas S."/>
            <person name="Albert R."/>
            <person name="Binder M."/>
            <person name="Bloem J."/>
            <person name="Labutti K."/>
            <person name="Salamov A."/>
            <person name="Andreopoulos B."/>
            <person name="Baker S."/>
            <person name="Barry K."/>
            <person name="Bills G."/>
            <person name="Bluhm B."/>
            <person name="Cannon C."/>
            <person name="Castanera R."/>
            <person name="Culley D."/>
            <person name="Daum C."/>
            <person name="Ezra D."/>
            <person name="Gonzalez J."/>
            <person name="Henrissat B."/>
            <person name="Kuo A."/>
            <person name="Liang C."/>
            <person name="Lipzen A."/>
            <person name="Lutzoni F."/>
            <person name="Magnuson J."/>
            <person name="Mondo S."/>
            <person name="Nolan M."/>
            <person name="Ohm R."/>
            <person name="Pangilinan J."/>
            <person name="Park H.-J."/>
            <person name="Ramirez L."/>
            <person name="Alfaro M."/>
            <person name="Sun H."/>
            <person name="Tritt A."/>
            <person name="Yoshinaga Y."/>
            <person name="Zwiers L.-H."/>
            <person name="Turgeon B."/>
            <person name="Goodwin S."/>
            <person name="Spatafora J."/>
            <person name="Crous P."/>
            <person name="Grigoriev I."/>
        </authorList>
    </citation>
    <scope>NUCLEOTIDE SEQUENCE</scope>
    <source>
        <strain evidence="2 4">CBS 304.34</strain>
    </source>
</reference>
<dbReference type="Proteomes" id="UP000504636">
    <property type="component" value="Unplaced"/>
</dbReference>
<dbReference type="RefSeq" id="XP_033583566.1">
    <property type="nucleotide sequence ID" value="XM_033712680.1"/>
</dbReference>
<evidence type="ECO:0000313" key="2">
    <source>
        <dbReference type="EMBL" id="KAF2816602.1"/>
    </source>
</evidence>
<evidence type="ECO:0000313" key="4">
    <source>
        <dbReference type="RefSeq" id="XP_033583566.1"/>
    </source>
</evidence>
<name>A0A6A6Z672_9PEZI</name>
<reference evidence="4" key="2">
    <citation type="submission" date="2020-04" db="EMBL/GenBank/DDBJ databases">
        <authorList>
            <consortium name="NCBI Genome Project"/>
        </authorList>
    </citation>
    <scope>NUCLEOTIDE SEQUENCE</scope>
    <source>
        <strain evidence="4">CBS 304.34</strain>
    </source>
</reference>
<evidence type="ECO:0000256" key="1">
    <source>
        <dbReference type="SAM" id="MobiDB-lite"/>
    </source>
</evidence>
<evidence type="ECO:0000313" key="3">
    <source>
        <dbReference type="Proteomes" id="UP000504636"/>
    </source>
</evidence>
<dbReference type="OrthoDB" id="10436898at2759"/>
<protein>
    <submittedName>
        <fullName evidence="2 4">Uncharacterized protein</fullName>
    </submittedName>
</protein>
<dbReference type="EMBL" id="MU003693">
    <property type="protein sequence ID" value="KAF2816602.1"/>
    <property type="molecule type" value="Genomic_DNA"/>
</dbReference>
<accession>A0A6A6Z672</accession>
<feature type="compositionally biased region" description="Basic and acidic residues" evidence="1">
    <location>
        <begin position="1"/>
        <end position="13"/>
    </location>
</feature>
<proteinExistence type="predicted"/>
<keyword evidence="3" id="KW-1185">Reference proteome</keyword>
<dbReference type="GeneID" id="54453573"/>
<reference evidence="4" key="3">
    <citation type="submission" date="2025-04" db="UniProtKB">
        <authorList>
            <consortium name="RefSeq"/>
        </authorList>
    </citation>
    <scope>IDENTIFICATION</scope>
    <source>
        <strain evidence="4">CBS 304.34</strain>
    </source>
</reference>
<organism evidence="2">
    <name type="scientific">Mytilinidion resinicola</name>
    <dbReference type="NCBI Taxonomy" id="574789"/>
    <lineage>
        <taxon>Eukaryota</taxon>
        <taxon>Fungi</taxon>
        <taxon>Dikarya</taxon>
        <taxon>Ascomycota</taxon>
        <taxon>Pezizomycotina</taxon>
        <taxon>Dothideomycetes</taxon>
        <taxon>Pleosporomycetidae</taxon>
        <taxon>Mytilinidiales</taxon>
        <taxon>Mytilinidiaceae</taxon>
        <taxon>Mytilinidion</taxon>
    </lineage>
</organism>
<gene>
    <name evidence="2 4" type="ORF">BDZ99DRAFT_139912</name>
</gene>